<reference evidence="8" key="1">
    <citation type="submission" date="2022-07" db="EMBL/GenBank/DDBJ databases">
        <title>Prevotella copri.</title>
        <authorList>
            <person name="Yang C."/>
        </authorList>
    </citation>
    <scope>NUCLEOTIDE SEQUENCE</scope>
    <source>
        <strain evidence="8">HF2107</strain>
    </source>
</reference>
<comment type="similarity">
    <text evidence="1">Belongs to the 'phage' integrase family.</text>
</comment>
<evidence type="ECO:0000256" key="2">
    <source>
        <dbReference type="ARBA" id="ARBA00022908"/>
    </source>
</evidence>
<dbReference type="Pfam" id="PF00589">
    <property type="entry name" value="Phage_integrase"/>
    <property type="match status" value="1"/>
</dbReference>
<dbReference type="Pfam" id="PF13102">
    <property type="entry name" value="Phage_int_SAM_5"/>
    <property type="match status" value="1"/>
</dbReference>
<dbReference type="CDD" id="cd01185">
    <property type="entry name" value="INTN1_C_like"/>
    <property type="match status" value="1"/>
</dbReference>
<dbReference type="InterPro" id="IPR010998">
    <property type="entry name" value="Integrase_recombinase_N"/>
</dbReference>
<gene>
    <name evidence="8" type="ORF">NNC64_13355</name>
</gene>
<protein>
    <submittedName>
        <fullName evidence="8">Site-specific integrase</fullName>
    </submittedName>
</protein>
<comment type="caution">
    <text evidence="8">The sequence shown here is derived from an EMBL/GenBank/DDBJ whole genome shotgun (WGS) entry which is preliminary data.</text>
</comment>
<name>A0AAW5IKG0_9BACT</name>
<dbReference type="Gene3D" id="1.10.443.10">
    <property type="entry name" value="Intergrase catalytic core"/>
    <property type="match status" value="1"/>
</dbReference>
<dbReference type="InterPro" id="IPR044068">
    <property type="entry name" value="CB"/>
</dbReference>
<dbReference type="AlphaFoldDB" id="A0AAW5IKG0"/>
<evidence type="ECO:0000256" key="5">
    <source>
        <dbReference type="PROSITE-ProRule" id="PRU01248"/>
    </source>
</evidence>
<dbReference type="GO" id="GO:0003677">
    <property type="term" value="F:DNA binding"/>
    <property type="evidence" value="ECO:0007669"/>
    <property type="project" value="UniProtKB-UniRule"/>
</dbReference>
<feature type="domain" description="Core-binding (CB)" evidence="7">
    <location>
        <begin position="24"/>
        <end position="120"/>
    </location>
</feature>
<dbReference type="InterPro" id="IPR025269">
    <property type="entry name" value="SAM-like_dom"/>
</dbReference>
<evidence type="ECO:0000259" key="6">
    <source>
        <dbReference type="PROSITE" id="PS51898"/>
    </source>
</evidence>
<evidence type="ECO:0000256" key="4">
    <source>
        <dbReference type="ARBA" id="ARBA00023172"/>
    </source>
</evidence>
<dbReference type="PANTHER" id="PTHR30349:SF41">
    <property type="entry name" value="INTEGRASE_RECOMBINASE PROTEIN MJ0367-RELATED"/>
    <property type="match status" value="1"/>
</dbReference>
<keyword evidence="3 5" id="KW-0238">DNA-binding</keyword>
<proteinExistence type="inferred from homology"/>
<dbReference type="RefSeq" id="WP_254953712.1">
    <property type="nucleotide sequence ID" value="NZ_JANDWY010000035.1"/>
</dbReference>
<dbReference type="EMBL" id="JANDWZ010000038">
    <property type="protein sequence ID" value="MCP9565522.1"/>
    <property type="molecule type" value="Genomic_DNA"/>
</dbReference>
<dbReference type="InterPro" id="IPR011010">
    <property type="entry name" value="DNA_brk_join_enz"/>
</dbReference>
<evidence type="ECO:0000256" key="3">
    <source>
        <dbReference type="ARBA" id="ARBA00023125"/>
    </source>
</evidence>
<evidence type="ECO:0000256" key="1">
    <source>
        <dbReference type="ARBA" id="ARBA00008857"/>
    </source>
</evidence>
<evidence type="ECO:0000313" key="9">
    <source>
        <dbReference type="Proteomes" id="UP001205531"/>
    </source>
</evidence>
<dbReference type="PROSITE" id="PS51898">
    <property type="entry name" value="TYR_RECOMBINASE"/>
    <property type="match status" value="1"/>
</dbReference>
<keyword evidence="4" id="KW-0233">DNA recombination</keyword>
<keyword evidence="2" id="KW-0229">DNA integration</keyword>
<feature type="domain" description="Tyr recombinase" evidence="6">
    <location>
        <begin position="144"/>
        <end position="315"/>
    </location>
</feature>
<dbReference type="PANTHER" id="PTHR30349">
    <property type="entry name" value="PHAGE INTEGRASE-RELATED"/>
    <property type="match status" value="1"/>
</dbReference>
<dbReference type="GO" id="GO:0015074">
    <property type="term" value="P:DNA integration"/>
    <property type="evidence" value="ECO:0007669"/>
    <property type="project" value="UniProtKB-KW"/>
</dbReference>
<dbReference type="GO" id="GO:0006310">
    <property type="term" value="P:DNA recombination"/>
    <property type="evidence" value="ECO:0007669"/>
    <property type="project" value="UniProtKB-KW"/>
</dbReference>
<dbReference type="PROSITE" id="PS51900">
    <property type="entry name" value="CB"/>
    <property type="match status" value="1"/>
</dbReference>
<accession>A0AAW5IKG0</accession>
<dbReference type="Proteomes" id="UP001205531">
    <property type="component" value="Unassembled WGS sequence"/>
</dbReference>
<dbReference type="InterPro" id="IPR002104">
    <property type="entry name" value="Integrase_catalytic"/>
</dbReference>
<dbReference type="InterPro" id="IPR013762">
    <property type="entry name" value="Integrase-like_cat_sf"/>
</dbReference>
<dbReference type="SUPFAM" id="SSF56349">
    <property type="entry name" value="DNA breaking-rejoining enzymes"/>
    <property type="match status" value="1"/>
</dbReference>
<evidence type="ECO:0000259" key="7">
    <source>
        <dbReference type="PROSITE" id="PS51900"/>
    </source>
</evidence>
<dbReference type="InterPro" id="IPR050090">
    <property type="entry name" value="Tyrosine_recombinase_XerCD"/>
</dbReference>
<organism evidence="8 9">
    <name type="scientific">Segatella copri</name>
    <dbReference type="NCBI Taxonomy" id="165179"/>
    <lineage>
        <taxon>Bacteria</taxon>
        <taxon>Pseudomonadati</taxon>
        <taxon>Bacteroidota</taxon>
        <taxon>Bacteroidia</taxon>
        <taxon>Bacteroidales</taxon>
        <taxon>Prevotellaceae</taxon>
        <taxon>Segatella</taxon>
    </lineage>
</organism>
<evidence type="ECO:0000313" key="8">
    <source>
        <dbReference type="EMBL" id="MCP9565522.1"/>
    </source>
</evidence>
<dbReference type="Gene3D" id="1.10.150.130">
    <property type="match status" value="1"/>
</dbReference>
<sequence>MMKITIFSRIKKFAADARKKSKGITLGEFTQSYADERHKEGEKMYEGRCGSILSMLKHLETFGGSNIPLKKVDVETVKQFIDYLRSAHDLHKNMKAPGKLSDSTIHLKVNILKSVLREAVRLGLLEENPFDLLPHSYRVKAQYRERTALTQEELIKLSETPCNTPELKEAFLLSCITGLRKSDILSLSINDIEKCDDTYYIYKKMKKTQRWLRLPLPEEAHHILSKLHAKNGNTPYFFAHLSPHHLGEHLEVWLKDCHIPDKHITFHSGRHTCATLLLTQGTDLYTIMRYLGHQNINTTQRYAHITNQMLSSATHLLNYQLKGLAAC</sequence>